<comment type="caution">
    <text evidence="4">The sequence shown here is derived from an EMBL/GenBank/DDBJ whole genome shotgun (WGS) entry which is preliminary data.</text>
</comment>
<evidence type="ECO:0000313" key="5">
    <source>
        <dbReference type="Proteomes" id="UP001415857"/>
    </source>
</evidence>
<dbReference type="Proteomes" id="UP001415857">
    <property type="component" value="Unassembled WGS sequence"/>
</dbReference>
<dbReference type="Gene3D" id="1.20.1280.50">
    <property type="match status" value="1"/>
</dbReference>
<name>A0AAP0S1X0_LIQFO</name>
<gene>
    <name evidence="4" type="ORF">L1049_007673</name>
</gene>
<dbReference type="AlphaFoldDB" id="A0AAP0S1X0"/>
<dbReference type="InterPro" id="IPR053772">
    <property type="entry name" value="At1g61320/At1g61330-like"/>
</dbReference>
<dbReference type="EMBL" id="JBBPBK010000002">
    <property type="protein sequence ID" value="KAK9289518.1"/>
    <property type="molecule type" value="Genomic_DNA"/>
</dbReference>
<protein>
    <recommendedName>
        <fullName evidence="6">F-box domain-containing protein</fullName>
    </recommendedName>
</protein>
<evidence type="ECO:0000256" key="1">
    <source>
        <dbReference type="SAM" id="MobiDB-lite"/>
    </source>
</evidence>
<feature type="region of interest" description="Disordered" evidence="1">
    <location>
        <begin position="1"/>
        <end position="38"/>
    </location>
</feature>
<dbReference type="SUPFAM" id="SSF52047">
    <property type="entry name" value="RNI-like"/>
    <property type="match status" value="1"/>
</dbReference>
<dbReference type="Pfam" id="PF00646">
    <property type="entry name" value="F-box"/>
    <property type="match status" value="1"/>
</dbReference>
<dbReference type="SUPFAM" id="SSF81383">
    <property type="entry name" value="F-box domain"/>
    <property type="match status" value="1"/>
</dbReference>
<dbReference type="InterPro" id="IPR001810">
    <property type="entry name" value="F-box_dom"/>
</dbReference>
<dbReference type="PANTHER" id="PTHR34145:SF53">
    <property type="entry name" value="LEUCINE-RICH REPEAT DOMAIN SUPERFAMILY"/>
    <property type="match status" value="1"/>
</dbReference>
<feature type="domain" description="At1g61320/AtMIF1 LRR" evidence="3">
    <location>
        <begin position="176"/>
        <end position="389"/>
    </location>
</feature>
<feature type="domain" description="F-box" evidence="2">
    <location>
        <begin position="48"/>
        <end position="83"/>
    </location>
</feature>
<keyword evidence="5" id="KW-1185">Reference proteome</keyword>
<accession>A0AAP0S1X0</accession>
<dbReference type="InterPro" id="IPR053781">
    <property type="entry name" value="F-box_AtFBL13-like"/>
</dbReference>
<evidence type="ECO:0008006" key="6">
    <source>
        <dbReference type="Google" id="ProtNLM"/>
    </source>
</evidence>
<dbReference type="CDD" id="cd22160">
    <property type="entry name" value="F-box_AtFBL13-like"/>
    <property type="match status" value="1"/>
</dbReference>
<feature type="compositionally biased region" description="Polar residues" evidence="1">
    <location>
        <begin position="27"/>
        <end position="38"/>
    </location>
</feature>
<evidence type="ECO:0000259" key="2">
    <source>
        <dbReference type="Pfam" id="PF00646"/>
    </source>
</evidence>
<feature type="compositionally biased region" description="Basic residues" evidence="1">
    <location>
        <begin position="1"/>
        <end position="13"/>
    </location>
</feature>
<organism evidence="4 5">
    <name type="scientific">Liquidambar formosana</name>
    <name type="common">Formosan gum</name>
    <dbReference type="NCBI Taxonomy" id="63359"/>
    <lineage>
        <taxon>Eukaryota</taxon>
        <taxon>Viridiplantae</taxon>
        <taxon>Streptophyta</taxon>
        <taxon>Embryophyta</taxon>
        <taxon>Tracheophyta</taxon>
        <taxon>Spermatophyta</taxon>
        <taxon>Magnoliopsida</taxon>
        <taxon>eudicotyledons</taxon>
        <taxon>Gunneridae</taxon>
        <taxon>Pentapetalae</taxon>
        <taxon>Saxifragales</taxon>
        <taxon>Altingiaceae</taxon>
        <taxon>Liquidambar</taxon>
    </lineage>
</organism>
<evidence type="ECO:0000259" key="3">
    <source>
        <dbReference type="Pfam" id="PF23622"/>
    </source>
</evidence>
<dbReference type="PANTHER" id="PTHR34145">
    <property type="entry name" value="OS02G0105600 PROTEIN"/>
    <property type="match status" value="1"/>
</dbReference>
<dbReference type="Pfam" id="PF23622">
    <property type="entry name" value="LRR_At1g61320_AtMIF1"/>
    <property type="match status" value="1"/>
</dbReference>
<proteinExistence type="predicted"/>
<dbReference type="InterPro" id="IPR055357">
    <property type="entry name" value="LRR_At1g61320_AtMIF1"/>
</dbReference>
<dbReference type="InterPro" id="IPR036047">
    <property type="entry name" value="F-box-like_dom_sf"/>
</dbReference>
<reference evidence="4 5" key="1">
    <citation type="journal article" date="2024" name="Plant J.">
        <title>Genome sequences and population genomics reveal climatic adaptation and genomic divergence between two closely related sweetgum species.</title>
        <authorList>
            <person name="Xu W.Q."/>
            <person name="Ren C.Q."/>
            <person name="Zhang X.Y."/>
            <person name="Comes H.P."/>
            <person name="Liu X.H."/>
            <person name="Li Y.G."/>
            <person name="Kettle C.J."/>
            <person name="Jalonen R."/>
            <person name="Gaisberger H."/>
            <person name="Ma Y.Z."/>
            <person name="Qiu Y.X."/>
        </authorList>
    </citation>
    <scope>NUCLEOTIDE SEQUENCE [LARGE SCALE GENOMIC DNA]</scope>
    <source>
        <strain evidence="4">Hangzhou</strain>
    </source>
</reference>
<sequence>MGKMLRKKKKKQDQKRNQNCNRRRNNFDSGSSKATKNSIAEENRDDLISSLPNEILCHIISFLPFESAQQTIFLSTRWRVLWNTALEQHGSLEDIARAVDGFLTRFDELDPLRHPRRLQFHSSHGRILFATIAANKKLHLHSSMGKQDFPWPFEWCLNLKRQRLIHQPSPSSFFVKTLHLTSVSYLCSDAVSSIVSKFQFLERLMVTKCNGLRSLTIYASQKLQHLTVLDCPQLKSLDIVAHKLQSFRYRGLLPSFVLKHDFFVEDAMLDVREGPGYAWFESRDFRSLSSAITNAKILTLCEWTFEALICPCQSSGRLDSRFNQLKELWWIDSSIEENKIDALLTFLKSCPLLERLFIEIDPASHCLPSTRQWTKQVATDSRLGHLKVVILEGHMNQEDEILLVERLLQIVNTEPLIIARSHGNCVRSLVKIPSHQLKWQTNVKVVAPKGRKCSYKFVEEEDFSEFCSKHAHVGKDF</sequence>
<evidence type="ECO:0000313" key="4">
    <source>
        <dbReference type="EMBL" id="KAK9289518.1"/>
    </source>
</evidence>